<dbReference type="Pfam" id="PF25967">
    <property type="entry name" value="RND-MFP_C"/>
    <property type="match status" value="1"/>
</dbReference>
<dbReference type="EMBL" id="CP042831">
    <property type="protein sequence ID" value="QEE48500.1"/>
    <property type="molecule type" value="Genomic_DNA"/>
</dbReference>
<dbReference type="AlphaFoldDB" id="A0A5B9FNK4"/>
<dbReference type="Gene3D" id="1.10.287.470">
    <property type="entry name" value="Helix hairpin bin"/>
    <property type="match status" value="1"/>
</dbReference>
<gene>
    <name evidence="6" type="ORF">FUA48_02600</name>
</gene>
<sequence length="385" mass="42567">MKKLVYISAFSLLLFSCGEKKLNVDEVVESNDINKIREAREKVHADYEALAAQLAKIDAAIDSLDPNRSRILVKTIAVKDTTFTHFIEIQGNVDTKQNILIYPEFSGILQQLNVKAGQRVSKGQILARIDDGGVSAQVAQAQAQLDLAQTTFDRQKRLWDQKIGSEIQYLQAKTSLESQQKVVAQLQSQLNKTVVRAPFSGTIDEVMTEKGKVVSPGQELFRIVNLGDMYVSATVPETYLSQIKLGAPVEVRLNAIGKTYKGKVRQIGNYINPNNRTFGIEVALPNPENLLRPNQVAVLKIEDYKTDKALLLPENIIQQKAGGRLVVYTVDKSDKDEVKAVEQEVKTGYTSDGYVEIKSGITTGEEIITDGAKSIKDGSTVEIIK</sequence>
<dbReference type="OrthoDB" id="9806939at2"/>
<evidence type="ECO:0000313" key="7">
    <source>
        <dbReference type="Proteomes" id="UP000321222"/>
    </source>
</evidence>
<dbReference type="GO" id="GO:1990281">
    <property type="term" value="C:efflux pump complex"/>
    <property type="evidence" value="ECO:0007669"/>
    <property type="project" value="TreeGrafter"/>
</dbReference>
<evidence type="ECO:0000259" key="5">
    <source>
        <dbReference type="Pfam" id="PF25973"/>
    </source>
</evidence>
<dbReference type="FunFam" id="2.40.30.170:FF:000010">
    <property type="entry name" value="Efflux RND transporter periplasmic adaptor subunit"/>
    <property type="match status" value="1"/>
</dbReference>
<dbReference type="NCBIfam" id="TIGR01730">
    <property type="entry name" value="RND_mfp"/>
    <property type="match status" value="1"/>
</dbReference>
<feature type="domain" description="CusB-like beta-barrel" evidence="3">
    <location>
        <begin position="231"/>
        <end position="302"/>
    </location>
</feature>
<dbReference type="Gene3D" id="2.40.420.20">
    <property type="match status" value="1"/>
</dbReference>
<dbReference type="Gene3D" id="2.40.30.170">
    <property type="match status" value="1"/>
</dbReference>
<dbReference type="GO" id="GO:0015562">
    <property type="term" value="F:efflux transmembrane transporter activity"/>
    <property type="evidence" value="ECO:0007669"/>
    <property type="project" value="TreeGrafter"/>
</dbReference>
<dbReference type="PANTHER" id="PTHR30469">
    <property type="entry name" value="MULTIDRUG RESISTANCE PROTEIN MDTA"/>
    <property type="match status" value="1"/>
</dbReference>
<reference evidence="6 7" key="1">
    <citation type="submission" date="2019-08" db="EMBL/GenBank/DDBJ databases">
        <title>Flavobacterium alkalisoli sp. nov., isolated from rhizosphere soil of Suaeda salsa.</title>
        <authorList>
            <person name="Sun J.-Q."/>
            <person name="Xu L."/>
        </authorList>
    </citation>
    <scope>NUCLEOTIDE SEQUENCE [LARGE SCALE GENOMIC DNA]</scope>
    <source>
        <strain evidence="6 7">XS-5</strain>
    </source>
</reference>
<dbReference type="RefSeq" id="WP_147581983.1">
    <property type="nucleotide sequence ID" value="NZ_CP042831.1"/>
</dbReference>
<protein>
    <submittedName>
        <fullName evidence="6">Efflux RND transporter periplasmic adaptor subunit</fullName>
    </submittedName>
</protein>
<evidence type="ECO:0000259" key="3">
    <source>
        <dbReference type="Pfam" id="PF25954"/>
    </source>
</evidence>
<dbReference type="Pfam" id="PF25954">
    <property type="entry name" value="Beta-barrel_RND_2"/>
    <property type="match status" value="1"/>
</dbReference>
<dbReference type="Proteomes" id="UP000321222">
    <property type="component" value="Chromosome"/>
</dbReference>
<feature type="domain" description="CzcB-like alpha-helical hairpin" evidence="2">
    <location>
        <begin position="135"/>
        <end position="191"/>
    </location>
</feature>
<dbReference type="InterPro" id="IPR058648">
    <property type="entry name" value="HH_CzcB-like"/>
</dbReference>
<dbReference type="PROSITE" id="PS51257">
    <property type="entry name" value="PROKAR_LIPOPROTEIN"/>
    <property type="match status" value="1"/>
</dbReference>
<feature type="domain" description="CzcB-like barrel-sandwich hybrid" evidence="5">
    <location>
        <begin position="101"/>
        <end position="224"/>
    </location>
</feature>
<dbReference type="PANTHER" id="PTHR30469:SF15">
    <property type="entry name" value="HLYD FAMILY OF SECRETION PROTEINS"/>
    <property type="match status" value="1"/>
</dbReference>
<organism evidence="6 7">
    <name type="scientific">Flavobacterium alkalisoli</name>
    <dbReference type="NCBI Taxonomy" id="2602769"/>
    <lineage>
        <taxon>Bacteria</taxon>
        <taxon>Pseudomonadati</taxon>
        <taxon>Bacteroidota</taxon>
        <taxon>Flavobacteriia</taxon>
        <taxon>Flavobacteriales</taxon>
        <taxon>Flavobacteriaceae</taxon>
        <taxon>Flavobacterium</taxon>
    </lineage>
</organism>
<feature type="domain" description="Multidrug resistance protein MdtA-like C-terminal permuted SH3" evidence="4">
    <location>
        <begin position="309"/>
        <end position="373"/>
    </location>
</feature>
<dbReference type="InterPro" id="IPR006143">
    <property type="entry name" value="RND_pump_MFP"/>
</dbReference>
<accession>A0A5B9FNK4</accession>
<proteinExistence type="inferred from homology"/>
<keyword evidence="7" id="KW-1185">Reference proteome</keyword>
<dbReference type="InterPro" id="IPR058647">
    <property type="entry name" value="BSH_CzcB-like"/>
</dbReference>
<evidence type="ECO:0000259" key="4">
    <source>
        <dbReference type="Pfam" id="PF25967"/>
    </source>
</evidence>
<dbReference type="InterPro" id="IPR058627">
    <property type="entry name" value="MdtA-like_C"/>
</dbReference>
<evidence type="ECO:0000313" key="6">
    <source>
        <dbReference type="EMBL" id="QEE48500.1"/>
    </source>
</evidence>
<evidence type="ECO:0000259" key="2">
    <source>
        <dbReference type="Pfam" id="PF25893"/>
    </source>
</evidence>
<dbReference type="KEGG" id="fak:FUA48_02600"/>
<comment type="similarity">
    <text evidence="1">Belongs to the membrane fusion protein (MFP) (TC 8.A.1) family.</text>
</comment>
<name>A0A5B9FNK4_9FLAO</name>
<dbReference type="Pfam" id="PF25973">
    <property type="entry name" value="BSH_CzcB"/>
    <property type="match status" value="1"/>
</dbReference>
<dbReference type="Pfam" id="PF25893">
    <property type="entry name" value="HH_CzcB"/>
    <property type="match status" value="1"/>
</dbReference>
<dbReference type="SUPFAM" id="SSF111369">
    <property type="entry name" value="HlyD-like secretion proteins"/>
    <property type="match status" value="1"/>
</dbReference>
<evidence type="ECO:0000256" key="1">
    <source>
        <dbReference type="ARBA" id="ARBA00009477"/>
    </source>
</evidence>
<dbReference type="Gene3D" id="2.40.50.100">
    <property type="match status" value="1"/>
</dbReference>
<dbReference type="InterPro" id="IPR058792">
    <property type="entry name" value="Beta-barrel_RND_2"/>
</dbReference>